<keyword evidence="9" id="KW-0479">Metal-binding</keyword>
<keyword evidence="11" id="KW-1133">Transmembrane helix</keyword>
<keyword evidence="9" id="KW-0408">Iron</keyword>
<dbReference type="Pfam" id="PF05730">
    <property type="entry name" value="CFEM"/>
    <property type="match status" value="1"/>
</dbReference>
<comment type="caution">
    <text evidence="9">Lacks conserved residue(s) required for the propagation of feature annotation.</text>
</comment>
<dbReference type="InterPro" id="IPR008427">
    <property type="entry name" value="Extracellular_membr_CFEM_dom"/>
</dbReference>
<feature type="disulfide bond" evidence="9">
    <location>
        <begin position="73"/>
        <end position="106"/>
    </location>
</feature>
<evidence type="ECO:0000256" key="10">
    <source>
        <dbReference type="SAM" id="MobiDB-lite"/>
    </source>
</evidence>
<keyword evidence="8" id="KW-0449">Lipoprotein</keyword>
<feature type="domain" description="CFEM" evidence="13">
    <location>
        <begin position="21"/>
        <end position="133"/>
    </location>
</feature>
<keyword evidence="11" id="KW-0472">Membrane</keyword>
<evidence type="ECO:0000256" key="12">
    <source>
        <dbReference type="SAM" id="SignalP"/>
    </source>
</evidence>
<reference evidence="14" key="1">
    <citation type="journal article" date="2020" name="Stud. Mycol.">
        <title>101 Dothideomycetes genomes: a test case for predicting lifestyles and emergence of pathogens.</title>
        <authorList>
            <person name="Haridas S."/>
            <person name="Albert R."/>
            <person name="Binder M."/>
            <person name="Bloem J."/>
            <person name="Labutti K."/>
            <person name="Salamov A."/>
            <person name="Andreopoulos B."/>
            <person name="Baker S."/>
            <person name="Barry K."/>
            <person name="Bills G."/>
            <person name="Bluhm B."/>
            <person name="Cannon C."/>
            <person name="Castanera R."/>
            <person name="Culley D."/>
            <person name="Daum C."/>
            <person name="Ezra D."/>
            <person name="Gonzalez J."/>
            <person name="Henrissat B."/>
            <person name="Kuo A."/>
            <person name="Liang C."/>
            <person name="Lipzen A."/>
            <person name="Lutzoni F."/>
            <person name="Magnuson J."/>
            <person name="Mondo S."/>
            <person name="Nolan M."/>
            <person name="Ohm R."/>
            <person name="Pangilinan J."/>
            <person name="Park H.-J."/>
            <person name="Ramirez L."/>
            <person name="Alfaro M."/>
            <person name="Sun H."/>
            <person name="Tritt A."/>
            <person name="Yoshinaga Y."/>
            <person name="Zwiers L.-H."/>
            <person name="Turgeon B."/>
            <person name="Goodwin S."/>
            <person name="Spatafora J."/>
            <person name="Crous P."/>
            <person name="Grigoriev I."/>
        </authorList>
    </citation>
    <scope>NUCLEOTIDE SEQUENCE</scope>
    <source>
        <strain evidence="14">CBS 115976</strain>
    </source>
</reference>
<dbReference type="GO" id="GO:0098552">
    <property type="term" value="C:side of membrane"/>
    <property type="evidence" value="ECO:0007669"/>
    <property type="project" value="UniProtKB-KW"/>
</dbReference>
<keyword evidence="4" id="KW-0964">Secreted</keyword>
<feature type="disulfide bond" evidence="9">
    <location>
        <begin position="64"/>
        <end position="71"/>
    </location>
</feature>
<dbReference type="EMBL" id="MU004235">
    <property type="protein sequence ID" value="KAF2669660.1"/>
    <property type="molecule type" value="Genomic_DNA"/>
</dbReference>
<accession>A0A6A6UCR3</accession>
<gene>
    <name evidence="14" type="ORF">BT63DRAFT_455647</name>
</gene>
<evidence type="ECO:0000259" key="13">
    <source>
        <dbReference type="PROSITE" id="PS52012"/>
    </source>
</evidence>
<evidence type="ECO:0000256" key="1">
    <source>
        <dbReference type="ARBA" id="ARBA00004589"/>
    </source>
</evidence>
<keyword evidence="11" id="KW-0812">Transmembrane</keyword>
<keyword evidence="6 12" id="KW-0732">Signal</keyword>
<organism evidence="14 15">
    <name type="scientific">Microthyrium microscopicum</name>
    <dbReference type="NCBI Taxonomy" id="703497"/>
    <lineage>
        <taxon>Eukaryota</taxon>
        <taxon>Fungi</taxon>
        <taxon>Dikarya</taxon>
        <taxon>Ascomycota</taxon>
        <taxon>Pezizomycotina</taxon>
        <taxon>Dothideomycetes</taxon>
        <taxon>Dothideomycetes incertae sedis</taxon>
        <taxon>Microthyriales</taxon>
        <taxon>Microthyriaceae</taxon>
        <taxon>Microthyrium</taxon>
    </lineage>
</organism>
<evidence type="ECO:0000256" key="11">
    <source>
        <dbReference type="SAM" id="Phobius"/>
    </source>
</evidence>
<evidence type="ECO:0000256" key="3">
    <source>
        <dbReference type="ARBA" id="ARBA00010031"/>
    </source>
</evidence>
<dbReference type="Proteomes" id="UP000799302">
    <property type="component" value="Unassembled WGS sequence"/>
</dbReference>
<evidence type="ECO:0000313" key="14">
    <source>
        <dbReference type="EMBL" id="KAF2669660.1"/>
    </source>
</evidence>
<protein>
    <recommendedName>
        <fullName evidence="13">CFEM domain-containing protein</fullName>
    </recommendedName>
</protein>
<sequence>MQISRVAAVAWLIISTRAQTPSTANLPSCGVRDALNPFLLDIVEKLTCDQRTCIVNSINQQTVCSSTDTSCLCGNSALGYSIGYCLGSTCDSADISTSEAWVEQLCSGSSTTQTTAVIYTAATAHAATASASSKSGGTTYNDQGYADGTSGGGLSTGAKIGIGIGVPLAVFLIGGIFAAFLLGRRRKIAAVGQAPPAYSYAEQQAPVQGPNGFASMSMDPKMAPQASVVDMYPLQSQDMQMSQQMHQQVPQQPIPHPNAFEMQGSMAQSQFNHGYANSGVSPQQLHATPLPTHASPVSAHQQVYEAPTNAPMVTSASELPAA</sequence>
<dbReference type="SMART" id="SM00747">
    <property type="entry name" value="CFEM"/>
    <property type="match status" value="1"/>
</dbReference>
<keyword evidence="9" id="KW-0349">Heme</keyword>
<keyword evidence="15" id="KW-1185">Reference proteome</keyword>
<evidence type="ECO:0000256" key="8">
    <source>
        <dbReference type="ARBA" id="ARBA00023288"/>
    </source>
</evidence>
<dbReference type="AlphaFoldDB" id="A0A6A6UCR3"/>
<name>A0A6A6UCR3_9PEZI</name>
<dbReference type="PROSITE" id="PS52012">
    <property type="entry name" value="CFEM"/>
    <property type="match status" value="1"/>
</dbReference>
<keyword evidence="5" id="KW-0336">GPI-anchor</keyword>
<dbReference type="OrthoDB" id="5419608at2759"/>
<evidence type="ECO:0000256" key="9">
    <source>
        <dbReference type="PROSITE-ProRule" id="PRU01356"/>
    </source>
</evidence>
<feature type="binding site" description="axial binding residue" evidence="9">
    <location>
        <position position="68"/>
    </location>
    <ligand>
        <name>heme</name>
        <dbReference type="ChEBI" id="CHEBI:30413"/>
    </ligand>
    <ligandPart>
        <name>Fe</name>
        <dbReference type="ChEBI" id="CHEBI:18248"/>
    </ligandPart>
</feature>
<dbReference type="GO" id="GO:0005576">
    <property type="term" value="C:extracellular region"/>
    <property type="evidence" value="ECO:0007669"/>
    <property type="project" value="UniProtKB-SubCell"/>
</dbReference>
<feature type="transmembrane region" description="Helical" evidence="11">
    <location>
        <begin position="160"/>
        <end position="182"/>
    </location>
</feature>
<evidence type="ECO:0000256" key="4">
    <source>
        <dbReference type="ARBA" id="ARBA00022525"/>
    </source>
</evidence>
<dbReference type="GO" id="GO:0046872">
    <property type="term" value="F:metal ion binding"/>
    <property type="evidence" value="ECO:0007669"/>
    <property type="project" value="UniProtKB-UniRule"/>
</dbReference>
<feature type="region of interest" description="Disordered" evidence="10">
    <location>
        <begin position="272"/>
        <end position="302"/>
    </location>
</feature>
<evidence type="ECO:0000256" key="5">
    <source>
        <dbReference type="ARBA" id="ARBA00022622"/>
    </source>
</evidence>
<keyword evidence="7 9" id="KW-1015">Disulfide bond</keyword>
<feature type="signal peptide" evidence="12">
    <location>
        <begin position="1"/>
        <end position="18"/>
    </location>
</feature>
<evidence type="ECO:0000256" key="6">
    <source>
        <dbReference type="ARBA" id="ARBA00022729"/>
    </source>
</evidence>
<evidence type="ECO:0000256" key="2">
    <source>
        <dbReference type="ARBA" id="ARBA00004613"/>
    </source>
</evidence>
<keyword evidence="5" id="KW-0325">Glycoprotein</keyword>
<comment type="subcellular location">
    <subcellularLocation>
        <location evidence="1">Membrane</location>
        <topology evidence="1">Lipid-anchor</topology>
        <topology evidence="1">GPI-anchor</topology>
    </subcellularLocation>
    <subcellularLocation>
        <location evidence="2">Secreted</location>
    </subcellularLocation>
</comment>
<evidence type="ECO:0000313" key="15">
    <source>
        <dbReference type="Proteomes" id="UP000799302"/>
    </source>
</evidence>
<proteinExistence type="inferred from homology"/>
<evidence type="ECO:0000256" key="7">
    <source>
        <dbReference type="ARBA" id="ARBA00023157"/>
    </source>
</evidence>
<feature type="chain" id="PRO_5025645687" description="CFEM domain-containing protein" evidence="12">
    <location>
        <begin position="19"/>
        <end position="322"/>
    </location>
</feature>
<comment type="similarity">
    <text evidence="3">Belongs to the RBT5 family.</text>
</comment>